<accession>A0A2P7B294</accession>
<dbReference type="RefSeq" id="WP_106715879.1">
    <property type="nucleotide sequence ID" value="NZ_JACHXT010000004.1"/>
</dbReference>
<keyword evidence="2" id="KW-1185">Reference proteome</keyword>
<protein>
    <submittedName>
        <fullName evidence="1">Uncharacterized protein</fullName>
    </submittedName>
</protein>
<evidence type="ECO:0000313" key="1">
    <source>
        <dbReference type="EMBL" id="PSH60561.1"/>
    </source>
</evidence>
<reference evidence="2" key="1">
    <citation type="submission" date="2017-11" db="EMBL/GenBank/DDBJ databases">
        <authorList>
            <person name="Kuznetsova I."/>
            <person name="Sazanova A."/>
            <person name="Chirak E."/>
            <person name="Safronova V."/>
            <person name="Willems A."/>
        </authorList>
    </citation>
    <scope>NUCLEOTIDE SEQUENCE [LARGE SCALE GENOMIC DNA]</scope>
    <source>
        <strain evidence="2">PEPV15</strain>
    </source>
</reference>
<dbReference type="OrthoDB" id="7346262at2"/>
<dbReference type="AlphaFoldDB" id="A0A2P7B294"/>
<proteinExistence type="predicted"/>
<dbReference type="Proteomes" id="UP000241158">
    <property type="component" value="Unassembled WGS sequence"/>
</dbReference>
<organism evidence="1 2">
    <name type="scientific">Phyllobacterium endophyticum</name>
    <dbReference type="NCBI Taxonomy" id="1149773"/>
    <lineage>
        <taxon>Bacteria</taxon>
        <taxon>Pseudomonadati</taxon>
        <taxon>Pseudomonadota</taxon>
        <taxon>Alphaproteobacteria</taxon>
        <taxon>Hyphomicrobiales</taxon>
        <taxon>Phyllobacteriaceae</taxon>
        <taxon>Phyllobacterium</taxon>
    </lineage>
</organism>
<sequence>MKSFRTIRGLGGTLARCMLVAVYAARASAQEDPRIWIAGPYSFSDELGGFIIRSISGTGTLQDPVILTEEFPSVVPTTLVIRTEKVTQLNPSEDAGILFYLRVRATNSSGHPWVEFEFELQEQMHVPSDYGDGLSFYQPGDKRGIIRSTGYGTYNDNFEPYDRMVFRDGKIDPGFGASFDFPIADFTPKRVFYLVQEPRIPSS</sequence>
<comment type="caution">
    <text evidence="1">The sequence shown here is derived from an EMBL/GenBank/DDBJ whole genome shotgun (WGS) entry which is preliminary data.</text>
</comment>
<evidence type="ECO:0000313" key="2">
    <source>
        <dbReference type="Proteomes" id="UP000241158"/>
    </source>
</evidence>
<name>A0A2P7B294_9HYPH</name>
<dbReference type="EMBL" id="PGGN01000001">
    <property type="protein sequence ID" value="PSH60561.1"/>
    <property type="molecule type" value="Genomic_DNA"/>
</dbReference>
<gene>
    <name evidence="1" type="ORF">CU100_07810</name>
</gene>